<comment type="subcellular location">
    <subcellularLocation>
        <location evidence="1">Cell membrane</location>
        <topology evidence="1">Multi-pass membrane protein</topology>
    </subcellularLocation>
</comment>
<dbReference type="InterPro" id="IPR027469">
    <property type="entry name" value="Cation_efflux_TMD_sf"/>
</dbReference>
<evidence type="ECO:0000313" key="13">
    <source>
        <dbReference type="Proteomes" id="UP000523821"/>
    </source>
</evidence>
<name>A0A7W9L309_9HYPH</name>
<evidence type="ECO:0000259" key="11">
    <source>
        <dbReference type="Pfam" id="PF16916"/>
    </source>
</evidence>
<dbReference type="GO" id="GO:0006882">
    <property type="term" value="P:intracellular zinc ion homeostasis"/>
    <property type="evidence" value="ECO:0007669"/>
    <property type="project" value="TreeGrafter"/>
</dbReference>
<evidence type="ECO:0000259" key="10">
    <source>
        <dbReference type="Pfam" id="PF01545"/>
    </source>
</evidence>
<evidence type="ECO:0000256" key="5">
    <source>
        <dbReference type="ARBA" id="ARBA00022692"/>
    </source>
</evidence>
<dbReference type="GO" id="GO:0015093">
    <property type="term" value="F:ferrous iron transmembrane transporter activity"/>
    <property type="evidence" value="ECO:0007669"/>
    <property type="project" value="TreeGrafter"/>
</dbReference>
<keyword evidence="5 9" id="KW-0812">Transmembrane</keyword>
<sequence>MATWLDRRTMVALATIVVAFGVTGLKYVSYRLTGSVALYSDAIESIVNIATAFAALWAIRVSRKPADRQHQFGHHKAEYFSAVLEGVLIIVAALLIIREAWLGWNAPRLSADLSLGMLVNASAALINGVWALFLLRYGRRHRSPALVADGWHLVTDVFTSAGVLVGLLLVAATGLAWLDPALAVLVAINIVWSGWKVIRESVGGLMDHAVPPELETRIRETISRHAEGAIEVHDLRTRNAGRASFIEFHLVVPGAMTVTAAHVICDRLEAALAQVVDDAEVVIHVEPEGEAQHQGVLVL</sequence>
<proteinExistence type="inferred from homology"/>
<keyword evidence="4" id="KW-1003">Cell membrane</keyword>
<evidence type="ECO:0000256" key="3">
    <source>
        <dbReference type="ARBA" id="ARBA00022448"/>
    </source>
</evidence>
<dbReference type="FunFam" id="3.30.70.1350:FF:000002">
    <property type="entry name" value="Ferrous-iron efflux pump FieF"/>
    <property type="match status" value="1"/>
</dbReference>
<dbReference type="GO" id="GO:0015341">
    <property type="term" value="F:zinc efflux antiporter activity"/>
    <property type="evidence" value="ECO:0007669"/>
    <property type="project" value="TreeGrafter"/>
</dbReference>
<evidence type="ECO:0000256" key="1">
    <source>
        <dbReference type="ARBA" id="ARBA00004651"/>
    </source>
</evidence>
<dbReference type="NCBIfam" id="TIGR01297">
    <property type="entry name" value="CDF"/>
    <property type="match status" value="1"/>
</dbReference>
<dbReference type="Pfam" id="PF01545">
    <property type="entry name" value="Cation_efflux"/>
    <property type="match status" value="1"/>
</dbReference>
<feature type="domain" description="Cation efflux protein transmembrane" evidence="10">
    <location>
        <begin position="13"/>
        <end position="206"/>
    </location>
</feature>
<dbReference type="EMBL" id="JACHOO010000006">
    <property type="protein sequence ID" value="MBB5754085.1"/>
    <property type="molecule type" value="Genomic_DNA"/>
</dbReference>
<dbReference type="PANTHER" id="PTHR43840">
    <property type="entry name" value="MITOCHONDRIAL METAL TRANSPORTER 1-RELATED"/>
    <property type="match status" value="1"/>
</dbReference>
<dbReference type="InterPro" id="IPR002524">
    <property type="entry name" value="Cation_efflux"/>
</dbReference>
<dbReference type="SUPFAM" id="SSF160240">
    <property type="entry name" value="Cation efflux protein cytoplasmic domain-like"/>
    <property type="match status" value="1"/>
</dbReference>
<feature type="transmembrane region" description="Helical" evidence="9">
    <location>
        <begin position="181"/>
        <end position="198"/>
    </location>
</feature>
<comment type="similarity">
    <text evidence="2">Belongs to the cation diffusion facilitator (CDF) transporter (TC 2.A.4) family.</text>
</comment>
<organism evidence="12 13">
    <name type="scientific">Prosthecomicrobium pneumaticum</name>
    <dbReference type="NCBI Taxonomy" id="81895"/>
    <lineage>
        <taxon>Bacteria</taxon>
        <taxon>Pseudomonadati</taxon>
        <taxon>Pseudomonadota</taxon>
        <taxon>Alphaproteobacteria</taxon>
        <taxon>Hyphomicrobiales</taxon>
        <taxon>Kaistiaceae</taxon>
        <taxon>Prosthecomicrobium</taxon>
    </lineage>
</organism>
<gene>
    <name evidence="12" type="ORF">GGQ63_003160</name>
</gene>
<dbReference type="AlphaFoldDB" id="A0A7W9L309"/>
<dbReference type="GO" id="GO:0005886">
    <property type="term" value="C:plasma membrane"/>
    <property type="evidence" value="ECO:0007669"/>
    <property type="project" value="UniProtKB-SubCell"/>
</dbReference>
<dbReference type="SUPFAM" id="SSF161111">
    <property type="entry name" value="Cation efflux protein transmembrane domain-like"/>
    <property type="match status" value="1"/>
</dbReference>
<feature type="transmembrane region" description="Helical" evidence="9">
    <location>
        <begin position="150"/>
        <end position="175"/>
    </location>
</feature>
<feature type="transmembrane region" description="Helical" evidence="9">
    <location>
        <begin position="36"/>
        <end position="59"/>
    </location>
</feature>
<dbReference type="Gene3D" id="1.20.1510.10">
    <property type="entry name" value="Cation efflux protein transmembrane domain"/>
    <property type="match status" value="1"/>
</dbReference>
<keyword evidence="6 9" id="KW-1133">Transmembrane helix</keyword>
<feature type="transmembrane region" description="Helical" evidence="9">
    <location>
        <begin position="12"/>
        <end position="30"/>
    </location>
</feature>
<keyword evidence="7 9" id="KW-0472">Membrane</keyword>
<evidence type="ECO:0000256" key="9">
    <source>
        <dbReference type="SAM" id="Phobius"/>
    </source>
</evidence>
<evidence type="ECO:0000256" key="8">
    <source>
        <dbReference type="ARBA" id="ARBA00068882"/>
    </source>
</evidence>
<evidence type="ECO:0000313" key="12">
    <source>
        <dbReference type="EMBL" id="MBB5754085.1"/>
    </source>
</evidence>
<dbReference type="Gene3D" id="3.30.70.1350">
    <property type="entry name" value="Cation efflux protein, cytoplasmic domain"/>
    <property type="match status" value="1"/>
</dbReference>
<keyword evidence="3" id="KW-0813">Transport</keyword>
<feature type="domain" description="Cation efflux protein cytoplasmic" evidence="11">
    <location>
        <begin position="211"/>
        <end position="288"/>
    </location>
</feature>
<keyword evidence="13" id="KW-1185">Reference proteome</keyword>
<accession>A0A7W9L309</accession>
<dbReference type="Pfam" id="PF16916">
    <property type="entry name" value="ZT_dimer"/>
    <property type="match status" value="1"/>
</dbReference>
<feature type="transmembrane region" description="Helical" evidence="9">
    <location>
        <begin position="117"/>
        <end position="138"/>
    </location>
</feature>
<dbReference type="InterPro" id="IPR058533">
    <property type="entry name" value="Cation_efflux_TM"/>
</dbReference>
<dbReference type="InterPro" id="IPR050291">
    <property type="entry name" value="CDF_Transporter"/>
</dbReference>
<dbReference type="Proteomes" id="UP000523821">
    <property type="component" value="Unassembled WGS sequence"/>
</dbReference>
<evidence type="ECO:0000256" key="4">
    <source>
        <dbReference type="ARBA" id="ARBA00022475"/>
    </source>
</evidence>
<dbReference type="GO" id="GO:0015086">
    <property type="term" value="F:cadmium ion transmembrane transporter activity"/>
    <property type="evidence" value="ECO:0007669"/>
    <property type="project" value="TreeGrafter"/>
</dbReference>
<dbReference type="InterPro" id="IPR027470">
    <property type="entry name" value="Cation_efflux_CTD"/>
</dbReference>
<dbReference type="PANTHER" id="PTHR43840:SF15">
    <property type="entry name" value="MITOCHONDRIAL METAL TRANSPORTER 1-RELATED"/>
    <property type="match status" value="1"/>
</dbReference>
<evidence type="ECO:0000256" key="7">
    <source>
        <dbReference type="ARBA" id="ARBA00023136"/>
    </source>
</evidence>
<dbReference type="RefSeq" id="WP_183857465.1">
    <property type="nucleotide sequence ID" value="NZ_JACHOO010000006.1"/>
</dbReference>
<comment type="caution">
    <text evidence="12">The sequence shown here is derived from an EMBL/GenBank/DDBJ whole genome shotgun (WGS) entry which is preliminary data.</text>
</comment>
<protein>
    <recommendedName>
        <fullName evidence="8">Protein p34</fullName>
    </recommendedName>
</protein>
<evidence type="ECO:0000256" key="6">
    <source>
        <dbReference type="ARBA" id="ARBA00022989"/>
    </source>
</evidence>
<evidence type="ECO:0000256" key="2">
    <source>
        <dbReference type="ARBA" id="ARBA00008114"/>
    </source>
</evidence>
<dbReference type="InterPro" id="IPR036837">
    <property type="entry name" value="Cation_efflux_CTD_sf"/>
</dbReference>
<reference evidence="12 13" key="1">
    <citation type="submission" date="2020-08" db="EMBL/GenBank/DDBJ databases">
        <title>Genomic Encyclopedia of Type Strains, Phase IV (KMG-IV): sequencing the most valuable type-strain genomes for metagenomic binning, comparative biology and taxonomic classification.</title>
        <authorList>
            <person name="Goeker M."/>
        </authorList>
    </citation>
    <scope>NUCLEOTIDE SEQUENCE [LARGE SCALE GENOMIC DNA]</scope>
    <source>
        <strain evidence="12 13">DSM 16268</strain>
    </source>
</reference>
<feature type="transmembrane region" description="Helical" evidence="9">
    <location>
        <begin position="79"/>
        <end position="97"/>
    </location>
</feature>